<name>A0A0R3TCH4_RODNA</name>
<dbReference type="WBParaSite" id="HNAJ_0000476301-mRNA-1">
    <property type="protein sequence ID" value="HNAJ_0000476301-mRNA-1"/>
    <property type="gene ID" value="HNAJ_0000476301"/>
</dbReference>
<dbReference type="AlphaFoldDB" id="A0A0R3TCH4"/>
<accession>A0A0R3TCH4</accession>
<dbReference type="Proteomes" id="UP000278807">
    <property type="component" value="Unassembled WGS sequence"/>
</dbReference>
<sequence length="76" mass="8660">MGKSRLIVREMVDLMGLPRQLHKKHEEKTASISSSLNPPIPFADHAANEDEFDDIFDMSKNTLLKKQGSERLKQLP</sequence>
<keyword evidence="3" id="KW-1185">Reference proteome</keyword>
<protein>
    <submittedName>
        <fullName evidence="4">AGC-kinase C-terminal domain-containing protein</fullName>
    </submittedName>
</protein>
<evidence type="ECO:0000313" key="3">
    <source>
        <dbReference type="Proteomes" id="UP000278807"/>
    </source>
</evidence>
<proteinExistence type="predicted"/>
<evidence type="ECO:0000313" key="4">
    <source>
        <dbReference type="WBParaSite" id="HNAJ_0000476301-mRNA-1"/>
    </source>
</evidence>
<gene>
    <name evidence="2" type="ORF">HNAJ_LOCUS4761</name>
</gene>
<reference evidence="4" key="1">
    <citation type="submission" date="2017-02" db="UniProtKB">
        <authorList>
            <consortium name="WormBaseParasite"/>
        </authorList>
    </citation>
    <scope>IDENTIFICATION</scope>
</reference>
<evidence type="ECO:0000313" key="2">
    <source>
        <dbReference type="EMBL" id="VDO00621.1"/>
    </source>
</evidence>
<feature type="region of interest" description="Disordered" evidence="1">
    <location>
        <begin position="21"/>
        <end position="40"/>
    </location>
</feature>
<organism evidence="4">
    <name type="scientific">Rodentolepis nana</name>
    <name type="common">Dwarf tapeworm</name>
    <name type="synonym">Hymenolepis nana</name>
    <dbReference type="NCBI Taxonomy" id="102285"/>
    <lineage>
        <taxon>Eukaryota</taxon>
        <taxon>Metazoa</taxon>
        <taxon>Spiralia</taxon>
        <taxon>Lophotrochozoa</taxon>
        <taxon>Platyhelminthes</taxon>
        <taxon>Cestoda</taxon>
        <taxon>Eucestoda</taxon>
        <taxon>Cyclophyllidea</taxon>
        <taxon>Hymenolepididae</taxon>
        <taxon>Rodentolepis</taxon>
    </lineage>
</organism>
<evidence type="ECO:0000256" key="1">
    <source>
        <dbReference type="SAM" id="MobiDB-lite"/>
    </source>
</evidence>
<dbReference type="EMBL" id="UZAE01003602">
    <property type="protein sequence ID" value="VDO00621.1"/>
    <property type="molecule type" value="Genomic_DNA"/>
</dbReference>
<reference evidence="2 3" key="2">
    <citation type="submission" date="2018-11" db="EMBL/GenBank/DDBJ databases">
        <authorList>
            <consortium name="Pathogen Informatics"/>
        </authorList>
    </citation>
    <scope>NUCLEOTIDE SEQUENCE [LARGE SCALE GENOMIC DNA]</scope>
</reference>